<dbReference type="InterPro" id="IPR003347">
    <property type="entry name" value="JmjC_dom"/>
</dbReference>
<dbReference type="SMART" id="SM00558">
    <property type="entry name" value="JmjC"/>
    <property type="match status" value="1"/>
</dbReference>
<feature type="region of interest" description="Disordered" evidence="1">
    <location>
        <begin position="833"/>
        <end position="869"/>
    </location>
</feature>
<feature type="domain" description="JmjC" evidence="2">
    <location>
        <begin position="280"/>
        <end position="440"/>
    </location>
</feature>
<dbReference type="EMBL" id="FR824262">
    <property type="protein sequence ID" value="CCA23994.1"/>
    <property type="molecule type" value="Genomic_DNA"/>
</dbReference>
<dbReference type="InterPro" id="IPR041667">
    <property type="entry name" value="Cupin_8"/>
</dbReference>
<evidence type="ECO:0000256" key="1">
    <source>
        <dbReference type="SAM" id="MobiDB-lite"/>
    </source>
</evidence>
<protein>
    <submittedName>
        <fullName evidence="3">Histone arginine demethylase putative</fullName>
    </submittedName>
</protein>
<proteinExistence type="predicted"/>
<feature type="compositionally biased region" description="Low complexity" evidence="1">
    <location>
        <begin position="848"/>
        <end position="858"/>
    </location>
</feature>
<keyword evidence="3" id="KW-0489">Methyltransferase</keyword>
<dbReference type="GO" id="GO:0005737">
    <property type="term" value="C:cytoplasm"/>
    <property type="evidence" value="ECO:0007669"/>
    <property type="project" value="TreeGrafter"/>
</dbReference>
<sequence length="990" mass="115034">MKTLLLTNRTIQPSDISEPLMHYQAAFQQSVFQHIHDELFAYLLLFFSTEELQTLSLVNSVFYIFTREEPMWMLHCLTQHGGNFLFQTSWRWTTMRPRHRCTRSLSPSRVNFPTFESPFLTGRWYRCHMSLHNLNLDWIQPARDALAVVDIDTLEDPVAFYQNYNEVPFILQNATRTWKATKDWTPEKLIKRFNGESTKIPSARLRVSHNLDLPSTSSSNMQMTFADYFTYANHQKDETPLYIFDSDFGEKIPALLDDYQVETLGVFEQDYLSLAAKLHAEKRERAKMTKKPLSPPKRPDFRWLVIGPERSGASWHTDPGQTSAWNALIKGRKRWAIYPPGHPPPGISFTPSNRFARKKASTASDHALNMTSLAWYLRVYPTLKPHEKPYEVIQEPGETIYVPNGWWHLVLNLELTIAVTQNFVDSHNLMAFLQDTEASGTLHTKNKGHLLHKFRSLCSKVRPEADEVFRLLDMPQMYGFTSSEAQTNSFSSVIHWKRAIRSVFKRHFTYSDAKEDWWRVSQRQIRSLTSRVNPTFAISERILIKFFSHHNQEWSEIDIKTYLSQQPQTKETQNDTSDPNLLQLHQVKNAMSLRAALEEPFKIEAATYHAMRQNQSLLSMIARFYDSGHLMSFEDVDESDVEWEDNDTHHNTKRRKRSRRVLHGSYWRWPYIVLEFQKDLIGLERVVKSGGMTSECWTYAANWISEVFLPALHATSITAYGRGVYGQSKSTWAWYIHYLLRQRRRSFAFHMKENVLPTHLLKQLEQFLPQATSEAIVKDLLPPSAWDIMHARYLDPVLLHGDLTSENILGRLETSQPLVAQFQFDKLHEKASGGTRAEISGSHKASDMWEISSASSSDSDTDDIDNAEMKPNRSSEYAALHMWFPILVIDFADAKTGDPIYDLIPVFFAALHGDRDLWKLSMSTTYWQKYCANANESDAERSIRFLRLILLHPSRSARALFHFHPQIERFTTWEAIAAHLFNDIWSQSKA</sequence>
<reference evidence="3" key="1">
    <citation type="journal article" date="2011" name="PLoS Biol.">
        <title>Gene gain and loss during evolution of obligate parasitism in the white rust pathogen of Arabidopsis thaliana.</title>
        <authorList>
            <person name="Kemen E."/>
            <person name="Gardiner A."/>
            <person name="Schultz-Larsen T."/>
            <person name="Kemen A.C."/>
            <person name="Balmuth A.L."/>
            <person name="Robert-Seilaniantz A."/>
            <person name="Bailey K."/>
            <person name="Holub E."/>
            <person name="Studholme D.J."/>
            <person name="Maclean D."/>
            <person name="Jones J.D."/>
        </authorList>
    </citation>
    <scope>NUCLEOTIDE SEQUENCE</scope>
</reference>
<organism evidence="3">
    <name type="scientific">Albugo laibachii Nc14</name>
    <dbReference type="NCBI Taxonomy" id="890382"/>
    <lineage>
        <taxon>Eukaryota</taxon>
        <taxon>Sar</taxon>
        <taxon>Stramenopiles</taxon>
        <taxon>Oomycota</taxon>
        <taxon>Peronosporomycetes</taxon>
        <taxon>Albuginales</taxon>
        <taxon>Albuginaceae</taxon>
        <taxon>Albugo</taxon>
    </lineage>
</organism>
<dbReference type="InterPro" id="IPR050910">
    <property type="entry name" value="JMJD6_ArgDemeth/LysHydrox"/>
</dbReference>
<dbReference type="GO" id="GO:0032259">
    <property type="term" value="P:methylation"/>
    <property type="evidence" value="ECO:0007669"/>
    <property type="project" value="UniProtKB-KW"/>
</dbReference>
<keyword evidence="3" id="KW-0808">Transferase</keyword>
<evidence type="ECO:0000313" key="3">
    <source>
        <dbReference type="EMBL" id="CCA23994.1"/>
    </source>
</evidence>
<reference evidence="3" key="2">
    <citation type="submission" date="2011-02" db="EMBL/GenBank/DDBJ databases">
        <authorList>
            <person name="MacLean D."/>
        </authorList>
    </citation>
    <scope>NUCLEOTIDE SEQUENCE</scope>
</reference>
<dbReference type="Gene3D" id="2.60.120.650">
    <property type="entry name" value="Cupin"/>
    <property type="match status" value="1"/>
</dbReference>
<dbReference type="SUPFAM" id="SSF51197">
    <property type="entry name" value="Clavaminate synthase-like"/>
    <property type="match status" value="1"/>
</dbReference>
<dbReference type="GO" id="GO:0008168">
    <property type="term" value="F:methyltransferase activity"/>
    <property type="evidence" value="ECO:0007669"/>
    <property type="project" value="UniProtKB-KW"/>
</dbReference>
<accession>F0WRN0</accession>
<dbReference type="HOGENOM" id="CLU_304508_0_0_1"/>
<evidence type="ECO:0000259" key="2">
    <source>
        <dbReference type="PROSITE" id="PS51184"/>
    </source>
</evidence>
<dbReference type="PANTHER" id="PTHR12480">
    <property type="entry name" value="ARGININE DEMETHYLASE AND LYSYL-HYDROXYLASE JMJD"/>
    <property type="match status" value="1"/>
</dbReference>
<gene>
    <name evidence="3" type="primary">AlNc14C217G9028</name>
    <name evidence="3" type="ORF">ALNC14_101380</name>
</gene>
<dbReference type="PROSITE" id="PS51184">
    <property type="entry name" value="JMJC"/>
    <property type="match status" value="1"/>
</dbReference>
<dbReference type="Pfam" id="PF13621">
    <property type="entry name" value="Cupin_8"/>
    <property type="match status" value="1"/>
</dbReference>
<dbReference type="PANTHER" id="PTHR12480:SF35">
    <property type="entry name" value="TRANSCRIPTION FACTOR JUMONJI, JMJC DOMAIN-CONTAINING PROTEIN"/>
    <property type="match status" value="1"/>
</dbReference>
<name>F0WRN0_9STRA</name>
<dbReference type="Gene3D" id="3.90.1200.10">
    <property type="match status" value="1"/>
</dbReference>
<dbReference type="AlphaFoldDB" id="F0WRN0"/>